<reference evidence="2" key="1">
    <citation type="submission" date="2021-06" db="EMBL/GenBank/DDBJ databases">
        <title>Genome Sequence of Mortierella hyaline Strain SCG-10, a Cold-Adapted, Nitrate-Reducing Fungus Isolated from Soil in Minnesota, USA.</title>
        <authorList>
            <person name="Aldossari N."/>
        </authorList>
    </citation>
    <scope>NUCLEOTIDE SEQUENCE</scope>
    <source>
        <strain evidence="2">SCG-10</strain>
    </source>
</reference>
<proteinExistence type="predicted"/>
<feature type="region of interest" description="Disordered" evidence="1">
    <location>
        <begin position="1"/>
        <end position="116"/>
    </location>
</feature>
<keyword evidence="3" id="KW-1185">Reference proteome</keyword>
<dbReference type="OrthoDB" id="2442354at2759"/>
<organism evidence="2 3">
    <name type="scientific">Linnemannia hyalina</name>
    <dbReference type="NCBI Taxonomy" id="64524"/>
    <lineage>
        <taxon>Eukaryota</taxon>
        <taxon>Fungi</taxon>
        <taxon>Fungi incertae sedis</taxon>
        <taxon>Mucoromycota</taxon>
        <taxon>Mortierellomycotina</taxon>
        <taxon>Mortierellomycetes</taxon>
        <taxon>Mortierellales</taxon>
        <taxon>Mortierellaceae</taxon>
        <taxon>Linnemannia</taxon>
    </lineage>
</organism>
<feature type="compositionally biased region" description="Basic and acidic residues" evidence="1">
    <location>
        <begin position="16"/>
        <end position="27"/>
    </location>
</feature>
<evidence type="ECO:0000313" key="2">
    <source>
        <dbReference type="EMBL" id="KAG9065591.1"/>
    </source>
</evidence>
<evidence type="ECO:0000256" key="1">
    <source>
        <dbReference type="SAM" id="MobiDB-lite"/>
    </source>
</evidence>
<name>A0A9P8BS30_9FUNG</name>
<accession>A0A9P8BS30</accession>
<sequence length="116" mass="12509">MEKRAPFVRPNSGISGEHHIQRSDDHHYLRKRTFKSVGTPRSLLLDPSGGVGGEGSGDLGKRRDLSSSANNISKIVKKSGGYKPSSPQDGESGGHGEGGYGDDLKKRRSTKSDTFR</sequence>
<protein>
    <submittedName>
        <fullName evidence="2">Uncharacterized protein</fullName>
    </submittedName>
</protein>
<feature type="compositionally biased region" description="Basic and acidic residues" evidence="1">
    <location>
        <begin position="102"/>
        <end position="116"/>
    </location>
</feature>
<feature type="compositionally biased region" description="Gly residues" evidence="1">
    <location>
        <begin position="91"/>
        <end position="101"/>
    </location>
</feature>
<dbReference type="AlphaFoldDB" id="A0A9P8BS30"/>
<gene>
    <name evidence="2" type="ORF">KI688_001880</name>
</gene>
<feature type="compositionally biased region" description="Gly residues" evidence="1">
    <location>
        <begin position="49"/>
        <end position="58"/>
    </location>
</feature>
<dbReference type="Proteomes" id="UP000707451">
    <property type="component" value="Unassembled WGS sequence"/>
</dbReference>
<dbReference type="EMBL" id="JAHRHY010000011">
    <property type="protein sequence ID" value="KAG9065591.1"/>
    <property type="molecule type" value="Genomic_DNA"/>
</dbReference>
<evidence type="ECO:0000313" key="3">
    <source>
        <dbReference type="Proteomes" id="UP000707451"/>
    </source>
</evidence>
<comment type="caution">
    <text evidence="2">The sequence shown here is derived from an EMBL/GenBank/DDBJ whole genome shotgun (WGS) entry which is preliminary data.</text>
</comment>